<dbReference type="PANTHER" id="PTHR32161:SF8">
    <property type="entry name" value="DPP6 N-TERMINAL DOMAIN-LIKE PROTEIN"/>
    <property type="match status" value="1"/>
</dbReference>
<dbReference type="Pfam" id="PF07676">
    <property type="entry name" value="PD40"/>
    <property type="match status" value="5"/>
</dbReference>
<evidence type="ECO:0000313" key="2">
    <source>
        <dbReference type="EMBL" id="KAK9918614.1"/>
    </source>
</evidence>
<comment type="caution">
    <text evidence="2">The sequence shown here is derived from an EMBL/GenBank/DDBJ whole genome shotgun (WGS) entry which is preliminary data.</text>
</comment>
<accession>A0ABR2Z3W5</accession>
<reference evidence="2 3" key="1">
    <citation type="journal article" date="2024" name="Nat. Commun.">
        <title>Phylogenomics reveals the evolutionary origins of lichenization in chlorophyte algae.</title>
        <authorList>
            <person name="Puginier C."/>
            <person name="Libourel C."/>
            <person name="Otte J."/>
            <person name="Skaloud P."/>
            <person name="Haon M."/>
            <person name="Grisel S."/>
            <person name="Petersen M."/>
            <person name="Berrin J.G."/>
            <person name="Delaux P.M."/>
            <person name="Dal Grande F."/>
            <person name="Keller J."/>
        </authorList>
    </citation>
    <scope>NUCLEOTIDE SEQUENCE [LARGE SCALE GENOMIC DNA]</scope>
    <source>
        <strain evidence="2 3">SAG 216-7</strain>
    </source>
</reference>
<dbReference type="Proteomes" id="UP001491310">
    <property type="component" value="Unassembled WGS sequence"/>
</dbReference>
<protein>
    <recommendedName>
        <fullName evidence="4">Tricorn protease N-terminal domain-containing protein</fullName>
    </recommendedName>
</protein>
<feature type="region of interest" description="Disordered" evidence="1">
    <location>
        <begin position="14"/>
        <end position="33"/>
    </location>
</feature>
<dbReference type="InterPro" id="IPR011042">
    <property type="entry name" value="6-blade_b-propeller_TolB-like"/>
</dbReference>
<evidence type="ECO:0000256" key="1">
    <source>
        <dbReference type="SAM" id="MobiDB-lite"/>
    </source>
</evidence>
<name>A0ABR2Z3W5_9CHLO</name>
<feature type="region of interest" description="Disordered" evidence="1">
    <location>
        <begin position="618"/>
        <end position="640"/>
    </location>
</feature>
<organism evidence="2 3">
    <name type="scientific">Coccomyxa subellipsoidea</name>
    <dbReference type="NCBI Taxonomy" id="248742"/>
    <lineage>
        <taxon>Eukaryota</taxon>
        <taxon>Viridiplantae</taxon>
        <taxon>Chlorophyta</taxon>
        <taxon>core chlorophytes</taxon>
        <taxon>Trebouxiophyceae</taxon>
        <taxon>Trebouxiophyceae incertae sedis</taxon>
        <taxon>Coccomyxaceae</taxon>
        <taxon>Coccomyxa</taxon>
    </lineage>
</organism>
<evidence type="ECO:0008006" key="4">
    <source>
        <dbReference type="Google" id="ProtNLM"/>
    </source>
</evidence>
<dbReference type="PANTHER" id="PTHR32161">
    <property type="entry name" value="DPP6 N-TERMINAL DOMAIN-LIKE PROTEIN"/>
    <property type="match status" value="1"/>
</dbReference>
<dbReference type="EMBL" id="JALJOT010000001">
    <property type="protein sequence ID" value="KAK9918614.1"/>
    <property type="molecule type" value="Genomic_DNA"/>
</dbReference>
<gene>
    <name evidence="2" type="ORF">WJX75_005367</name>
</gene>
<proteinExistence type="predicted"/>
<dbReference type="InterPro" id="IPR011659">
    <property type="entry name" value="WD40"/>
</dbReference>
<sequence>MVIDDLDLEQASMPVGDSDIFSPKSLRDSTTLDSDQQARSTIVYATVGRAQYAFDIYSKSVGNERDPQLVHATETQLTDGTSVNYNGAFAGDGDNLLFVSERDGNMEIYKGNLKGVEGDKRNFERLTYSPSLQDRPIHSPDGRIIFVSTHQPAKKPQQGWTAIYSVSEVKGQTVRRLTPPSETDYSPAISTDGQWLAAATGSGRTGGSDVLVMRSSDGLQRRIVAKNGGWPAFSRDGRSVFFHRQNPEGWWSIFMVELEGGKETRITPPGIDVFTPAASKEKDWVAVATPDQDGYRQIGALHMDEKGEWVLSQITNKSTHHYNPFLSADGELVGYHRCRCAGSDTLERIPVLEHHSSPLPNVDLVRIDGAFPSFSDDDRYLVYNEGFTGVSVADRDGSNKKVIYKGPAFGTTASYHEGRHVVATAQGPTFATEEDIVDILLLADGQSGEWHNTDVLTLTANGTGNNAFPSFSSDGSEIVFRSGRSGYKNLYIMPTEGEAAGLIRLTEGPWDDTMPGWTPDSGWIVFASSREYVDRNRPAGAFDIFMIRTDGSGLRKVFDSHGGLANHPHFSPSRTSIIFTSDFAGYSAEEISTPHQFQPYGDLFTIDTDGTHLRRLTHDPYENGTPAWGSEGTPRELSPEGNVLSPLLGKVVMAGVLMAMY</sequence>
<dbReference type="Gene3D" id="2.120.10.30">
    <property type="entry name" value="TolB, C-terminal domain"/>
    <property type="match status" value="3"/>
</dbReference>
<dbReference type="SUPFAM" id="SSF82171">
    <property type="entry name" value="DPP6 N-terminal domain-like"/>
    <property type="match status" value="1"/>
</dbReference>
<evidence type="ECO:0000313" key="3">
    <source>
        <dbReference type="Proteomes" id="UP001491310"/>
    </source>
</evidence>
<dbReference type="SUPFAM" id="SSF69304">
    <property type="entry name" value="Tricorn protease N-terminal domain"/>
    <property type="match status" value="1"/>
</dbReference>
<keyword evidence="3" id="KW-1185">Reference proteome</keyword>